<dbReference type="Proteomes" id="UP001595896">
    <property type="component" value="Unassembled WGS sequence"/>
</dbReference>
<dbReference type="SUPFAM" id="SSF52283">
    <property type="entry name" value="Formate/glycerate dehydrogenase catalytic domain-like"/>
    <property type="match status" value="1"/>
</dbReference>
<gene>
    <name evidence="7" type="ORF">ACFO4L_09810</name>
</gene>
<name>A0ABV9NY86_9BACI</name>
<dbReference type="PANTHER" id="PTHR42789:SF1">
    <property type="entry name" value="D-ISOMER SPECIFIC 2-HYDROXYACID DEHYDROGENASE FAMILY PROTEIN (AFU_ORTHOLOGUE AFUA_6G10090)"/>
    <property type="match status" value="1"/>
</dbReference>
<evidence type="ECO:0000313" key="7">
    <source>
        <dbReference type="EMBL" id="MFC4736879.1"/>
    </source>
</evidence>
<feature type="domain" description="D-isomer specific 2-hydroxyacid dehydrogenase catalytic" evidence="5">
    <location>
        <begin position="18"/>
        <end position="300"/>
    </location>
</feature>
<feature type="domain" description="D-isomer specific 2-hydroxyacid dehydrogenase NAD-binding" evidence="6">
    <location>
        <begin position="112"/>
        <end position="281"/>
    </location>
</feature>
<dbReference type="SUPFAM" id="SSF51735">
    <property type="entry name" value="NAD(P)-binding Rossmann-fold domains"/>
    <property type="match status" value="1"/>
</dbReference>
<dbReference type="InterPro" id="IPR006140">
    <property type="entry name" value="D-isomer_DH_NAD-bd"/>
</dbReference>
<evidence type="ECO:0000256" key="3">
    <source>
        <dbReference type="ARBA" id="ARBA00023027"/>
    </source>
</evidence>
<dbReference type="InterPro" id="IPR036291">
    <property type="entry name" value="NAD(P)-bd_dom_sf"/>
</dbReference>
<dbReference type="RefSeq" id="WP_377909494.1">
    <property type="nucleotide sequence ID" value="NZ_JBHSGK010000011.1"/>
</dbReference>
<dbReference type="Pfam" id="PF02826">
    <property type="entry name" value="2-Hacid_dh_C"/>
    <property type="match status" value="1"/>
</dbReference>
<dbReference type="Pfam" id="PF00389">
    <property type="entry name" value="2-Hacid_dh"/>
    <property type="match status" value="1"/>
</dbReference>
<evidence type="ECO:0000313" key="8">
    <source>
        <dbReference type="Proteomes" id="UP001595896"/>
    </source>
</evidence>
<dbReference type="Gene3D" id="3.40.50.720">
    <property type="entry name" value="NAD(P)-binding Rossmann-like Domain"/>
    <property type="match status" value="2"/>
</dbReference>
<keyword evidence="8" id="KW-1185">Reference proteome</keyword>
<sequence length="309" mass="34541">MGKITVLGDFEKVFPSSPKVRELEQKGYTFDYAEPRSDSDTVEALKNADIAILVRERAKMPRHVIEQLPNLQMISQTGSGTAHLDKGALEENNIKLTLTGGTSAPSVVELTFGMIIGCMRQFTVHRNHLMQEQWKQIPGFELQHKRIGLIGYGEISREIAKVAQAFQMEPVTWRPTGEKGDEEIPVLELDELLATSDIVSIHVRLVPELKNVLNREKLFKMKKGSVLINTARGALIDNQALIELLESGHLLGAGIDTYPEEPLTENPFKNCPNVILTPHIGYITWEVLQRFADISLENIIGNLPTLSKQ</sequence>
<protein>
    <submittedName>
        <fullName evidence="7">NAD(P)-dependent oxidoreductase</fullName>
    </submittedName>
</protein>
<accession>A0ABV9NY86</accession>
<dbReference type="InterPro" id="IPR029753">
    <property type="entry name" value="D-isomer_DH_CS"/>
</dbReference>
<evidence type="ECO:0000256" key="4">
    <source>
        <dbReference type="RuleBase" id="RU003719"/>
    </source>
</evidence>
<evidence type="ECO:0000256" key="2">
    <source>
        <dbReference type="ARBA" id="ARBA00023002"/>
    </source>
</evidence>
<organism evidence="7 8">
    <name type="scientific">Bacillus daqingensis</name>
    <dbReference type="NCBI Taxonomy" id="872396"/>
    <lineage>
        <taxon>Bacteria</taxon>
        <taxon>Bacillati</taxon>
        <taxon>Bacillota</taxon>
        <taxon>Bacilli</taxon>
        <taxon>Bacillales</taxon>
        <taxon>Bacillaceae</taxon>
        <taxon>Bacillus</taxon>
    </lineage>
</organism>
<dbReference type="EMBL" id="JBHSGK010000011">
    <property type="protein sequence ID" value="MFC4736879.1"/>
    <property type="molecule type" value="Genomic_DNA"/>
</dbReference>
<dbReference type="PANTHER" id="PTHR42789">
    <property type="entry name" value="D-ISOMER SPECIFIC 2-HYDROXYACID DEHYDROGENASE FAMILY PROTEIN (AFU_ORTHOLOGUE AFUA_6G10090)"/>
    <property type="match status" value="1"/>
</dbReference>
<keyword evidence="3" id="KW-0520">NAD</keyword>
<evidence type="ECO:0000259" key="5">
    <source>
        <dbReference type="Pfam" id="PF00389"/>
    </source>
</evidence>
<evidence type="ECO:0000259" key="6">
    <source>
        <dbReference type="Pfam" id="PF02826"/>
    </source>
</evidence>
<dbReference type="PROSITE" id="PS00671">
    <property type="entry name" value="D_2_HYDROXYACID_DH_3"/>
    <property type="match status" value="1"/>
</dbReference>
<comment type="caution">
    <text evidence="7">The sequence shown here is derived from an EMBL/GenBank/DDBJ whole genome shotgun (WGS) entry which is preliminary data.</text>
</comment>
<proteinExistence type="inferred from homology"/>
<reference evidence="8" key="1">
    <citation type="journal article" date="2019" name="Int. J. Syst. Evol. Microbiol.">
        <title>The Global Catalogue of Microorganisms (GCM) 10K type strain sequencing project: providing services to taxonomists for standard genome sequencing and annotation.</title>
        <authorList>
            <consortium name="The Broad Institute Genomics Platform"/>
            <consortium name="The Broad Institute Genome Sequencing Center for Infectious Disease"/>
            <person name="Wu L."/>
            <person name="Ma J."/>
        </authorList>
    </citation>
    <scope>NUCLEOTIDE SEQUENCE [LARGE SCALE GENOMIC DNA]</scope>
    <source>
        <strain evidence="8">JCM 12165</strain>
    </source>
</reference>
<dbReference type="InterPro" id="IPR006139">
    <property type="entry name" value="D-isomer_2_OHA_DH_cat_dom"/>
</dbReference>
<comment type="similarity">
    <text evidence="1 4">Belongs to the D-isomer specific 2-hydroxyacid dehydrogenase family.</text>
</comment>
<keyword evidence="2 4" id="KW-0560">Oxidoreductase</keyword>
<evidence type="ECO:0000256" key="1">
    <source>
        <dbReference type="ARBA" id="ARBA00005854"/>
    </source>
</evidence>
<dbReference type="InterPro" id="IPR050857">
    <property type="entry name" value="D-2-hydroxyacid_DH"/>
</dbReference>